<keyword evidence="3" id="KW-1185">Reference proteome</keyword>
<proteinExistence type="predicted"/>
<sequence>MSIGKKIPQNDRISIQTALQERATYVKENNGQITIDALNSSMNDKDERQIECIKCVSNLIHEAQQLVHVCSPNGRAKQHLGFKVKDGPDPDRVYWVHVVAGQCGGCVHLGIETADDYVPCVYGLFDVLIVVFDEEIVGGQSVRWNLFALFNMSDENKSDLCFKTLLTNRNYEYLLGSLPNAIAGKEDNNLDLTPEEEKELDKLLRPPAGAEEVPTFVSEGAPDHVAEAAESCAGDASDSSKKKKKKKKKKNKSKKNKENAPPPPVALGSKGA</sequence>
<accession>A0A9W6ZIL2</accession>
<name>A0A9W6ZIL2_9STRA</name>
<evidence type="ECO:0000313" key="3">
    <source>
        <dbReference type="Proteomes" id="UP001165082"/>
    </source>
</evidence>
<dbReference type="Proteomes" id="UP001165082">
    <property type="component" value="Unassembled WGS sequence"/>
</dbReference>
<comment type="caution">
    <text evidence="2">The sequence shown here is derived from an EMBL/GenBank/DDBJ whole genome shotgun (WGS) entry which is preliminary data.</text>
</comment>
<evidence type="ECO:0000313" key="2">
    <source>
        <dbReference type="EMBL" id="GMH51982.1"/>
    </source>
</evidence>
<feature type="non-terminal residue" evidence="2">
    <location>
        <position position="1"/>
    </location>
</feature>
<feature type="compositionally biased region" description="Basic residues" evidence="1">
    <location>
        <begin position="241"/>
        <end position="255"/>
    </location>
</feature>
<gene>
    <name evidence="2" type="ORF">TrRE_jg880</name>
</gene>
<reference evidence="2" key="1">
    <citation type="submission" date="2022-07" db="EMBL/GenBank/DDBJ databases">
        <title>Genome analysis of Parmales, a sister group of diatoms, reveals the evolutionary specialization of diatoms from phago-mixotrophs to photoautotrophs.</title>
        <authorList>
            <person name="Ban H."/>
            <person name="Sato S."/>
            <person name="Yoshikawa S."/>
            <person name="Kazumasa Y."/>
            <person name="Nakamura Y."/>
            <person name="Ichinomiya M."/>
            <person name="Saitoh K."/>
            <person name="Sato N."/>
            <person name="Blanc-Mathieu R."/>
            <person name="Endo H."/>
            <person name="Kuwata A."/>
            <person name="Ogata H."/>
        </authorList>
    </citation>
    <scope>NUCLEOTIDE SEQUENCE</scope>
</reference>
<dbReference type="AlphaFoldDB" id="A0A9W6ZIL2"/>
<protein>
    <submittedName>
        <fullName evidence="2">Uncharacterized protein</fullName>
    </submittedName>
</protein>
<evidence type="ECO:0000256" key="1">
    <source>
        <dbReference type="SAM" id="MobiDB-lite"/>
    </source>
</evidence>
<organism evidence="2 3">
    <name type="scientific">Triparma retinervis</name>
    <dbReference type="NCBI Taxonomy" id="2557542"/>
    <lineage>
        <taxon>Eukaryota</taxon>
        <taxon>Sar</taxon>
        <taxon>Stramenopiles</taxon>
        <taxon>Ochrophyta</taxon>
        <taxon>Bolidophyceae</taxon>
        <taxon>Parmales</taxon>
        <taxon>Triparmaceae</taxon>
        <taxon>Triparma</taxon>
    </lineage>
</organism>
<feature type="region of interest" description="Disordered" evidence="1">
    <location>
        <begin position="227"/>
        <end position="272"/>
    </location>
</feature>
<dbReference type="EMBL" id="BRXZ01000722">
    <property type="protein sequence ID" value="GMH51982.1"/>
    <property type="molecule type" value="Genomic_DNA"/>
</dbReference>
<dbReference type="OrthoDB" id="10620643at2759"/>